<dbReference type="Proteomes" id="UP000035642">
    <property type="component" value="Unassembled WGS sequence"/>
</dbReference>
<reference evidence="3" key="2">
    <citation type="submission" date="2017-02" db="UniProtKB">
        <authorList>
            <consortium name="WormBaseParasite"/>
        </authorList>
    </citation>
    <scope>IDENTIFICATION</scope>
</reference>
<evidence type="ECO:0000313" key="3">
    <source>
        <dbReference type="WBParaSite" id="ACAC_0001304001-mRNA-1"/>
    </source>
</evidence>
<evidence type="ECO:0000313" key="2">
    <source>
        <dbReference type="Proteomes" id="UP000035642"/>
    </source>
</evidence>
<proteinExistence type="predicted"/>
<keyword evidence="1" id="KW-0812">Transmembrane</keyword>
<name>A0A0K0DMU2_ANGCA</name>
<protein>
    <submittedName>
        <fullName evidence="3">Uncharacterized protein</fullName>
    </submittedName>
</protein>
<keyword evidence="2" id="KW-1185">Reference proteome</keyword>
<dbReference type="AlphaFoldDB" id="A0A0K0DMU2"/>
<evidence type="ECO:0000256" key="1">
    <source>
        <dbReference type="SAM" id="Phobius"/>
    </source>
</evidence>
<keyword evidence="1" id="KW-0472">Membrane</keyword>
<keyword evidence="1" id="KW-1133">Transmembrane helix</keyword>
<reference evidence="2" key="1">
    <citation type="submission" date="2012-09" db="EMBL/GenBank/DDBJ databases">
        <authorList>
            <person name="Martin A.A."/>
        </authorList>
    </citation>
    <scope>NUCLEOTIDE SEQUENCE</scope>
</reference>
<organism evidence="2 3">
    <name type="scientific">Angiostrongylus cantonensis</name>
    <name type="common">Rat lungworm</name>
    <dbReference type="NCBI Taxonomy" id="6313"/>
    <lineage>
        <taxon>Eukaryota</taxon>
        <taxon>Metazoa</taxon>
        <taxon>Ecdysozoa</taxon>
        <taxon>Nematoda</taxon>
        <taxon>Chromadorea</taxon>
        <taxon>Rhabditida</taxon>
        <taxon>Rhabditina</taxon>
        <taxon>Rhabditomorpha</taxon>
        <taxon>Strongyloidea</taxon>
        <taxon>Metastrongylidae</taxon>
        <taxon>Angiostrongylus</taxon>
    </lineage>
</organism>
<feature type="transmembrane region" description="Helical" evidence="1">
    <location>
        <begin position="21"/>
        <end position="44"/>
    </location>
</feature>
<sequence>MLTREMLEELETCFQVGHCRSGLTVLSLVPCFSSLSFSLFLFPFTL</sequence>
<dbReference type="WBParaSite" id="ACAC_0001304001-mRNA-1">
    <property type="protein sequence ID" value="ACAC_0001304001-mRNA-1"/>
    <property type="gene ID" value="ACAC_0001304001"/>
</dbReference>
<accession>A0A0K0DMU2</accession>